<feature type="transmembrane region" description="Helical" evidence="2">
    <location>
        <begin position="51"/>
        <end position="70"/>
    </location>
</feature>
<keyword evidence="2" id="KW-0472">Membrane</keyword>
<keyword evidence="2" id="KW-1133">Transmembrane helix</keyword>
<evidence type="ECO:0000256" key="2">
    <source>
        <dbReference type="SAM" id="Phobius"/>
    </source>
</evidence>
<dbReference type="EMBL" id="KQ085985">
    <property type="protein sequence ID" value="KLO12074.1"/>
    <property type="molecule type" value="Genomic_DNA"/>
</dbReference>
<sequence length="261" mass="29485">MLFYLFNSHLEPKICHRLYYTTTYFTLIGACNAELVLIIRVYAIWKQSLRILGFLCVMSLALFITSILNFNINNNIKTLTFISSPVPVIIPCFLPSVRIRAFVDFGCLVLMDLIVLVLTAWGGFRFWKEDASSPLIITFYRDGVLYFICLFVISTANVILFIYGDPEQQGILVELQRVAHSILSARIILNLRKFVVVNVEERQANVTLATAIFGELVSDPSTVTVRSAQSALEEEEEGIELQDLRPAESSFMPQQDPGEGE</sequence>
<organism evidence="3 4">
    <name type="scientific">Schizopora paradoxa</name>
    <dbReference type="NCBI Taxonomy" id="27342"/>
    <lineage>
        <taxon>Eukaryota</taxon>
        <taxon>Fungi</taxon>
        <taxon>Dikarya</taxon>
        <taxon>Basidiomycota</taxon>
        <taxon>Agaricomycotina</taxon>
        <taxon>Agaricomycetes</taxon>
        <taxon>Hymenochaetales</taxon>
        <taxon>Schizoporaceae</taxon>
        <taxon>Schizopora</taxon>
    </lineage>
</organism>
<gene>
    <name evidence="3" type="ORF">SCHPADRAFT_436693</name>
</gene>
<reference evidence="3 4" key="1">
    <citation type="submission" date="2015-04" db="EMBL/GenBank/DDBJ databases">
        <title>Complete genome sequence of Schizopora paradoxa KUC8140, a cosmopolitan wood degrader in East Asia.</title>
        <authorList>
            <consortium name="DOE Joint Genome Institute"/>
            <person name="Min B."/>
            <person name="Park H."/>
            <person name="Jang Y."/>
            <person name="Kim J.-J."/>
            <person name="Kim K.H."/>
            <person name="Pangilinan J."/>
            <person name="Lipzen A."/>
            <person name="Riley R."/>
            <person name="Grigoriev I.V."/>
            <person name="Spatafora J.W."/>
            <person name="Choi I.-G."/>
        </authorList>
    </citation>
    <scope>NUCLEOTIDE SEQUENCE [LARGE SCALE GENOMIC DNA]</scope>
    <source>
        <strain evidence="3 4">KUC8140</strain>
    </source>
</reference>
<accession>A0A0H2RJP3</accession>
<feature type="transmembrane region" description="Helical" evidence="2">
    <location>
        <begin position="144"/>
        <end position="163"/>
    </location>
</feature>
<dbReference type="InParanoid" id="A0A0H2RJP3"/>
<feature type="transmembrane region" description="Helical" evidence="2">
    <location>
        <begin position="101"/>
        <end position="124"/>
    </location>
</feature>
<dbReference type="Proteomes" id="UP000053477">
    <property type="component" value="Unassembled WGS sequence"/>
</dbReference>
<evidence type="ECO:0000313" key="4">
    <source>
        <dbReference type="Proteomes" id="UP000053477"/>
    </source>
</evidence>
<dbReference type="AlphaFoldDB" id="A0A0H2RJP3"/>
<feature type="transmembrane region" description="Helical" evidence="2">
    <location>
        <begin position="76"/>
        <end position="94"/>
    </location>
</feature>
<protein>
    <submittedName>
        <fullName evidence="3">Uncharacterized protein</fullName>
    </submittedName>
</protein>
<proteinExistence type="predicted"/>
<keyword evidence="2" id="KW-0812">Transmembrane</keyword>
<feature type="region of interest" description="Disordered" evidence="1">
    <location>
        <begin position="227"/>
        <end position="261"/>
    </location>
</feature>
<evidence type="ECO:0000313" key="3">
    <source>
        <dbReference type="EMBL" id="KLO12074.1"/>
    </source>
</evidence>
<dbReference type="OrthoDB" id="2958007at2759"/>
<keyword evidence="4" id="KW-1185">Reference proteome</keyword>
<name>A0A0H2RJP3_9AGAM</name>
<evidence type="ECO:0000256" key="1">
    <source>
        <dbReference type="SAM" id="MobiDB-lite"/>
    </source>
</evidence>
<feature type="transmembrane region" description="Helical" evidence="2">
    <location>
        <begin position="20"/>
        <end position="39"/>
    </location>
</feature>